<gene>
    <name evidence="2" type="ORF">ATL51_0117</name>
    <name evidence="3" type="ORF">ATL51_0295</name>
</gene>
<evidence type="ECO:0000313" key="2">
    <source>
        <dbReference type="EMBL" id="PKB41158.1"/>
    </source>
</evidence>
<dbReference type="Proteomes" id="UP000232453">
    <property type="component" value="Unassembled WGS sequence"/>
</dbReference>
<evidence type="ECO:0000313" key="4">
    <source>
        <dbReference type="Proteomes" id="UP000232453"/>
    </source>
</evidence>
<comment type="caution">
    <text evidence="2">The sequence shown here is derived from an EMBL/GenBank/DDBJ whole genome shotgun (WGS) entry which is preliminary data.</text>
</comment>
<dbReference type="EMBL" id="PHUJ01000002">
    <property type="protein sequence ID" value="PKB41158.1"/>
    <property type="molecule type" value="Genomic_DNA"/>
</dbReference>
<dbReference type="AlphaFoldDB" id="A0AA44UUM0"/>
<organism evidence="2 4">
    <name type="scientific">Pseudonocardia alni</name>
    <name type="common">Amycolata alni</name>
    <dbReference type="NCBI Taxonomy" id="33907"/>
    <lineage>
        <taxon>Bacteria</taxon>
        <taxon>Bacillati</taxon>
        <taxon>Actinomycetota</taxon>
        <taxon>Actinomycetes</taxon>
        <taxon>Pseudonocardiales</taxon>
        <taxon>Pseudonocardiaceae</taxon>
        <taxon>Pseudonocardia</taxon>
    </lineage>
</organism>
<evidence type="ECO:0000259" key="1">
    <source>
        <dbReference type="Pfam" id="PF01636"/>
    </source>
</evidence>
<sequence length="280" mass="30447">MQMSSVLGMRLTDGSEAVVKVREDDGRGAGCVRVQAQLAERGFPCPRPLTRAVTSDGMVVHAEEFRPGGEVWGGDSPEVAGRYGQVFGWLLEELQNVQAGPLLPNPRWVRWDHPGPGVWPSIAFLDEKDQSLVPQFVSEVAQRARSRLRAADAPCVLGHADFEAQNLRWKGPTLWAIHDWDSVAWQPEAALVGAASGAFPRLPGEPPSLATIASSEAFVEAYQQVRGRSFTAEEQELVWAASLWPVAHNARWDALHRTTTSPSTAALVGQATDRLAWAGA</sequence>
<accession>A0AA44UUM0</accession>
<dbReference type="SUPFAM" id="SSF56112">
    <property type="entry name" value="Protein kinase-like (PK-like)"/>
    <property type="match status" value="1"/>
</dbReference>
<keyword evidence="2" id="KW-0418">Kinase</keyword>
<dbReference type="Gene3D" id="3.90.1200.10">
    <property type="match status" value="1"/>
</dbReference>
<dbReference type="Pfam" id="PF01636">
    <property type="entry name" value="APH"/>
    <property type="match status" value="1"/>
</dbReference>
<feature type="domain" description="Aminoglycoside phosphotransferase" evidence="1">
    <location>
        <begin position="12"/>
        <end position="187"/>
    </location>
</feature>
<dbReference type="InterPro" id="IPR011009">
    <property type="entry name" value="Kinase-like_dom_sf"/>
</dbReference>
<keyword evidence="2" id="KW-0808">Transferase</keyword>
<name>A0AA44UUM0_PSEA5</name>
<dbReference type="InterPro" id="IPR002575">
    <property type="entry name" value="Aminoglycoside_PTrfase"/>
</dbReference>
<evidence type="ECO:0000313" key="3">
    <source>
        <dbReference type="EMBL" id="PKB41332.1"/>
    </source>
</evidence>
<reference evidence="2 4" key="1">
    <citation type="submission" date="2017-11" db="EMBL/GenBank/DDBJ databases">
        <title>Sequencing the genomes of 1000 actinobacteria strains.</title>
        <authorList>
            <person name="Klenk H.-P."/>
        </authorList>
    </citation>
    <scope>NUCLEOTIDE SEQUENCE [LARGE SCALE GENOMIC DNA]</scope>
    <source>
        <strain evidence="2 4">DSM 44104</strain>
    </source>
</reference>
<proteinExistence type="predicted"/>
<dbReference type="GO" id="GO:0016301">
    <property type="term" value="F:kinase activity"/>
    <property type="evidence" value="ECO:0007669"/>
    <property type="project" value="UniProtKB-KW"/>
</dbReference>
<dbReference type="EMBL" id="PHUJ01000002">
    <property type="protein sequence ID" value="PKB41332.1"/>
    <property type="molecule type" value="Genomic_DNA"/>
</dbReference>
<protein>
    <submittedName>
        <fullName evidence="2">Ser/Thr protein kinase RdoA (MazF antagonist)</fullName>
    </submittedName>
</protein>